<evidence type="ECO:0000313" key="1">
    <source>
        <dbReference type="EMBL" id="TFK95405.1"/>
    </source>
</evidence>
<evidence type="ECO:0008006" key="3">
    <source>
        <dbReference type="Google" id="ProtNLM"/>
    </source>
</evidence>
<dbReference type="AlphaFoldDB" id="A0A5C3PZW6"/>
<organism evidence="1 2">
    <name type="scientific">Pterulicium gracile</name>
    <dbReference type="NCBI Taxonomy" id="1884261"/>
    <lineage>
        <taxon>Eukaryota</taxon>
        <taxon>Fungi</taxon>
        <taxon>Dikarya</taxon>
        <taxon>Basidiomycota</taxon>
        <taxon>Agaricomycotina</taxon>
        <taxon>Agaricomycetes</taxon>
        <taxon>Agaricomycetidae</taxon>
        <taxon>Agaricales</taxon>
        <taxon>Pleurotineae</taxon>
        <taxon>Pterulaceae</taxon>
        <taxon>Pterulicium</taxon>
    </lineage>
</organism>
<sequence length="258" mass="29593">MYRHTVQCDGCGLADPKATCTILDPFIRDIGYAQLEDFHAAYLVVTEGELKMPQMEQAVGRLKSRMKIMNNIVQKHRAYLRQASTHTRFKLTQIRRLSDDVLLIILKKATSPSRVLEGRVCRLPPWSISAVCQQWRYVALTSPWLWSSILVGRHRNRRSQLQKDDWIPHTNVIGLPLARSASCSLDLITDLSVCVEFPLDMVEQTFGQIMGVVHRCHKLTIMGLDCSQSWARRSHWEARDLEVSFHPPSISNRFTHSS</sequence>
<name>A0A5C3PZW6_9AGAR</name>
<evidence type="ECO:0000313" key="2">
    <source>
        <dbReference type="Proteomes" id="UP000305067"/>
    </source>
</evidence>
<dbReference type="EMBL" id="ML178887">
    <property type="protein sequence ID" value="TFK95405.1"/>
    <property type="molecule type" value="Genomic_DNA"/>
</dbReference>
<keyword evidence="2" id="KW-1185">Reference proteome</keyword>
<gene>
    <name evidence="1" type="ORF">BDV98DRAFT_401348</name>
</gene>
<dbReference type="Proteomes" id="UP000305067">
    <property type="component" value="Unassembled WGS sequence"/>
</dbReference>
<accession>A0A5C3PZW6</accession>
<protein>
    <recommendedName>
        <fullName evidence="3">F-box domain-containing protein</fullName>
    </recommendedName>
</protein>
<reference evidence="1 2" key="1">
    <citation type="journal article" date="2019" name="Nat. Ecol. Evol.">
        <title>Megaphylogeny resolves global patterns of mushroom evolution.</title>
        <authorList>
            <person name="Varga T."/>
            <person name="Krizsan K."/>
            <person name="Foldi C."/>
            <person name="Dima B."/>
            <person name="Sanchez-Garcia M."/>
            <person name="Sanchez-Ramirez S."/>
            <person name="Szollosi G.J."/>
            <person name="Szarkandi J.G."/>
            <person name="Papp V."/>
            <person name="Albert L."/>
            <person name="Andreopoulos W."/>
            <person name="Angelini C."/>
            <person name="Antonin V."/>
            <person name="Barry K.W."/>
            <person name="Bougher N.L."/>
            <person name="Buchanan P."/>
            <person name="Buyck B."/>
            <person name="Bense V."/>
            <person name="Catcheside P."/>
            <person name="Chovatia M."/>
            <person name="Cooper J."/>
            <person name="Damon W."/>
            <person name="Desjardin D."/>
            <person name="Finy P."/>
            <person name="Geml J."/>
            <person name="Haridas S."/>
            <person name="Hughes K."/>
            <person name="Justo A."/>
            <person name="Karasinski D."/>
            <person name="Kautmanova I."/>
            <person name="Kiss B."/>
            <person name="Kocsube S."/>
            <person name="Kotiranta H."/>
            <person name="LaButti K.M."/>
            <person name="Lechner B.E."/>
            <person name="Liimatainen K."/>
            <person name="Lipzen A."/>
            <person name="Lukacs Z."/>
            <person name="Mihaltcheva S."/>
            <person name="Morgado L.N."/>
            <person name="Niskanen T."/>
            <person name="Noordeloos M.E."/>
            <person name="Ohm R.A."/>
            <person name="Ortiz-Santana B."/>
            <person name="Ovrebo C."/>
            <person name="Racz N."/>
            <person name="Riley R."/>
            <person name="Savchenko A."/>
            <person name="Shiryaev A."/>
            <person name="Soop K."/>
            <person name="Spirin V."/>
            <person name="Szebenyi C."/>
            <person name="Tomsovsky M."/>
            <person name="Tulloss R.E."/>
            <person name="Uehling J."/>
            <person name="Grigoriev I.V."/>
            <person name="Vagvolgyi C."/>
            <person name="Papp T."/>
            <person name="Martin F.M."/>
            <person name="Miettinen O."/>
            <person name="Hibbett D.S."/>
            <person name="Nagy L.G."/>
        </authorList>
    </citation>
    <scope>NUCLEOTIDE SEQUENCE [LARGE SCALE GENOMIC DNA]</scope>
    <source>
        <strain evidence="1 2">CBS 309.79</strain>
    </source>
</reference>
<dbReference type="OrthoDB" id="3056922at2759"/>
<proteinExistence type="predicted"/>